<organism evidence="1 2">
    <name type="scientific">Porphyromonas crevioricanis JCM 15906</name>
    <dbReference type="NCBI Taxonomy" id="1305617"/>
    <lineage>
        <taxon>Bacteria</taxon>
        <taxon>Pseudomonadati</taxon>
        <taxon>Bacteroidota</taxon>
        <taxon>Bacteroidia</taxon>
        <taxon>Bacteroidales</taxon>
        <taxon>Porphyromonadaceae</taxon>
        <taxon>Porphyromonas</taxon>
    </lineage>
</organism>
<dbReference type="Proteomes" id="UP000018031">
    <property type="component" value="Unassembled WGS sequence"/>
</dbReference>
<accession>T1DTA8</accession>
<comment type="caution">
    <text evidence="1">The sequence shown here is derived from an EMBL/GenBank/DDBJ whole genome shotgun (WGS) entry which is preliminary data.</text>
</comment>
<dbReference type="EMBL" id="BAOU01000037">
    <property type="protein sequence ID" value="GAD05699.1"/>
    <property type="molecule type" value="Genomic_DNA"/>
</dbReference>
<dbReference type="AlphaFoldDB" id="T1DTA8"/>
<proteinExistence type="predicted"/>
<sequence length="37" mass="4029">MPVDRSGDCAARGIFFSVVDRAAPDGCLPYPNIFEIK</sequence>
<reference evidence="2" key="1">
    <citation type="journal article" date="2013" name="Genome">
        <title>Draft Genome Sequences of Porphyromonas crevioricanis JCM 15906T and Porphyromonas cansulci JCM 13913T Isolated from a Canine Oral Cavity.</title>
        <authorList>
            <person name="Sakamoto M."/>
            <person name="Tanaka N."/>
            <person name="Shiwa Y."/>
            <person name="Yoshikawa H."/>
            <person name="Ohkuma M."/>
        </authorList>
    </citation>
    <scope>NUCLEOTIDE SEQUENCE [LARGE SCALE GENOMIC DNA]</scope>
    <source>
        <strain evidence="2">JCM 15906</strain>
    </source>
</reference>
<reference evidence="1 2" key="2">
    <citation type="journal article" date="2013" name="Genome Announc.">
        <title>Draft Genome Sequences of Porphyromonas crevioricanis JCM 15906T and Porphyromonas cansulci JCM 13913T Isolated from a Canine Oral Cavity.</title>
        <authorList>
            <person name="Sakamoto M."/>
            <person name="Tanaka N."/>
            <person name="Shiwa Y."/>
            <person name="Yoshikawa H."/>
            <person name="Ohkuma M."/>
        </authorList>
    </citation>
    <scope>NUCLEOTIDE SEQUENCE [LARGE SCALE GENOMIC DNA]</scope>
    <source>
        <strain evidence="1 2">JCM 15906</strain>
    </source>
</reference>
<evidence type="ECO:0000313" key="1">
    <source>
        <dbReference type="EMBL" id="GAD05699.1"/>
    </source>
</evidence>
<protein>
    <submittedName>
        <fullName evidence="1">Uncharacterized protein</fullName>
    </submittedName>
</protein>
<evidence type="ECO:0000313" key="2">
    <source>
        <dbReference type="Proteomes" id="UP000018031"/>
    </source>
</evidence>
<gene>
    <name evidence="1" type="ORF">PORCRE_1405</name>
</gene>
<name>T1DTA8_9PORP</name>